<evidence type="ECO:0000259" key="1">
    <source>
        <dbReference type="PROSITE" id="PS51820"/>
    </source>
</evidence>
<organism evidence="2">
    <name type="scientific">uncultured Teredinibacter sp</name>
    <dbReference type="NCBI Taxonomy" id="1434395"/>
    <lineage>
        <taxon>Bacteria</taxon>
        <taxon>Pseudomonadati</taxon>
        <taxon>Pseudomonadota</taxon>
        <taxon>Gammaproteobacteria</taxon>
        <taxon>Cellvibrionales</taxon>
        <taxon>Cellvibrionaceae</taxon>
        <taxon>Teredinibacter</taxon>
        <taxon>environmental samples</taxon>
    </lineage>
</organism>
<name>A0A060BSS5_9GAMM</name>
<feature type="non-terminal residue" evidence="2">
    <location>
        <position position="1"/>
    </location>
</feature>
<accession>A0A060BSS5</accession>
<dbReference type="InterPro" id="IPR037524">
    <property type="entry name" value="PA14/GLEYA"/>
</dbReference>
<sequence>KNLFHRDTHGELQAGLAAKYFPVDLARGEKARNFRYIPATTLADSPAFTRVDTTVDFYWTHSPVDETLNGDFGVVWEGVLVPEESGNYLFKTGGELSLNGGAC</sequence>
<protein>
    <submittedName>
        <fullName evidence="2">CAZy families GH3 protein</fullName>
    </submittedName>
</protein>
<dbReference type="InterPro" id="IPR011658">
    <property type="entry name" value="PA14_dom"/>
</dbReference>
<dbReference type="SUPFAM" id="SSF56988">
    <property type="entry name" value="Anthrax protective antigen"/>
    <property type="match status" value="1"/>
</dbReference>
<dbReference type="Pfam" id="PF07691">
    <property type="entry name" value="PA14"/>
    <property type="match status" value="1"/>
</dbReference>
<dbReference type="AlphaFoldDB" id="A0A060BSS5"/>
<reference evidence="2" key="1">
    <citation type="journal article" date="2013" name="Environ. Microbiol.">
        <title>Seasonally variable intestinal metagenomes of the red palm weevil (Rhynchophorus ferrugineus).</title>
        <authorList>
            <person name="Jia S."/>
            <person name="Zhang X."/>
            <person name="Zhang G."/>
            <person name="Yin A."/>
            <person name="Zhang S."/>
            <person name="Li F."/>
            <person name="Wang L."/>
            <person name="Zhao D."/>
            <person name="Yun Q."/>
            <person name="Tala"/>
            <person name="Wang J."/>
            <person name="Sun G."/>
            <person name="Baabdullah M."/>
            <person name="Yu X."/>
            <person name="Hu S."/>
            <person name="Al-Mssallem I.S."/>
            <person name="Yu J."/>
        </authorList>
    </citation>
    <scope>NUCLEOTIDE SEQUENCE</scope>
</reference>
<proteinExistence type="predicted"/>
<feature type="domain" description="PA14" evidence="1">
    <location>
        <begin position="27"/>
        <end position="103"/>
    </location>
</feature>
<dbReference type="EMBL" id="KF116620">
    <property type="protein sequence ID" value="AIA83865.1"/>
    <property type="molecule type" value="Genomic_DNA"/>
</dbReference>
<dbReference type="PROSITE" id="PS51820">
    <property type="entry name" value="PA14"/>
    <property type="match status" value="1"/>
</dbReference>
<evidence type="ECO:0000313" key="2">
    <source>
        <dbReference type="EMBL" id="AIA83865.1"/>
    </source>
</evidence>